<gene>
    <name evidence="1" type="ORF">TM448A01190_0019</name>
</gene>
<name>A0A6H1ZNL6_9ZZZZ</name>
<accession>A0A6H1ZNL6</accession>
<protein>
    <submittedName>
        <fullName evidence="1">Uncharacterized protein</fullName>
    </submittedName>
</protein>
<dbReference type="AlphaFoldDB" id="A0A6H1ZNL6"/>
<reference evidence="1" key="1">
    <citation type="submission" date="2020-03" db="EMBL/GenBank/DDBJ databases">
        <title>The deep terrestrial virosphere.</title>
        <authorList>
            <person name="Holmfeldt K."/>
            <person name="Nilsson E."/>
            <person name="Simone D."/>
            <person name="Lopez-Fernandez M."/>
            <person name="Wu X."/>
            <person name="de Brujin I."/>
            <person name="Lundin D."/>
            <person name="Andersson A."/>
            <person name="Bertilsson S."/>
            <person name="Dopson M."/>
        </authorList>
    </citation>
    <scope>NUCLEOTIDE SEQUENCE</scope>
    <source>
        <strain evidence="1">TM448A01190</strain>
    </source>
</reference>
<dbReference type="EMBL" id="MT144108">
    <property type="protein sequence ID" value="QJA48907.1"/>
    <property type="molecule type" value="Genomic_DNA"/>
</dbReference>
<evidence type="ECO:0000313" key="1">
    <source>
        <dbReference type="EMBL" id="QJA48907.1"/>
    </source>
</evidence>
<proteinExistence type="predicted"/>
<sequence length="50" mass="5220">MAVVAEDVEDLPGAGDIVEIEVVGNGLSGDAELVPDFLAGQVEVEVEFFE</sequence>
<organism evidence="1">
    <name type="scientific">viral metagenome</name>
    <dbReference type="NCBI Taxonomy" id="1070528"/>
    <lineage>
        <taxon>unclassified sequences</taxon>
        <taxon>metagenomes</taxon>
        <taxon>organismal metagenomes</taxon>
    </lineage>
</organism>